<evidence type="ECO:0000256" key="3">
    <source>
        <dbReference type="ARBA" id="ARBA00022833"/>
    </source>
</evidence>
<dbReference type="InterPro" id="IPR001781">
    <property type="entry name" value="Znf_LIM"/>
</dbReference>
<dbReference type="GO" id="GO:0005634">
    <property type="term" value="C:nucleus"/>
    <property type="evidence" value="ECO:0007669"/>
    <property type="project" value="TreeGrafter"/>
</dbReference>
<dbReference type="GO" id="GO:0030018">
    <property type="term" value="C:Z disc"/>
    <property type="evidence" value="ECO:0007669"/>
    <property type="project" value="TreeGrafter"/>
</dbReference>
<organism evidence="7 8">
    <name type="scientific">Bursaphelenchus okinawaensis</name>
    <dbReference type="NCBI Taxonomy" id="465554"/>
    <lineage>
        <taxon>Eukaryota</taxon>
        <taxon>Metazoa</taxon>
        <taxon>Ecdysozoa</taxon>
        <taxon>Nematoda</taxon>
        <taxon>Chromadorea</taxon>
        <taxon>Rhabditida</taxon>
        <taxon>Tylenchina</taxon>
        <taxon>Tylenchomorpha</taxon>
        <taxon>Aphelenchoidea</taxon>
        <taxon>Aphelenchoididae</taxon>
        <taxon>Bursaphelenchus</taxon>
    </lineage>
</organism>
<sequence length="168" mass="19183">MSSQRQFSYRKKYCYRSQREEQHDVVIKRCFQCDQALGDGPAYSVDGCTYHAKHFACCACRQPIEPTQTFQVLDQDKICCSPCFGGHYAPKCSSCGKGIVDMCVKISRKELYHQDCFVCSRCHHPLTTNDVLPDGEGGYMDNECYWASRLHKFVLTNKQKALMDYAGS</sequence>
<dbReference type="GO" id="GO:0003712">
    <property type="term" value="F:transcription coregulator activity"/>
    <property type="evidence" value="ECO:0007669"/>
    <property type="project" value="TreeGrafter"/>
</dbReference>
<dbReference type="PANTHER" id="PTHR24205">
    <property type="entry name" value="FOUR AND A HALF LIM DOMAINS PROTEIN"/>
    <property type="match status" value="1"/>
</dbReference>
<evidence type="ECO:0000256" key="5">
    <source>
        <dbReference type="PROSITE-ProRule" id="PRU00125"/>
    </source>
</evidence>
<dbReference type="EMBL" id="CAJFCW020000004">
    <property type="protein sequence ID" value="CAG9114105.1"/>
    <property type="molecule type" value="Genomic_DNA"/>
</dbReference>
<dbReference type="Pfam" id="PF00412">
    <property type="entry name" value="LIM"/>
    <property type="match status" value="2"/>
</dbReference>
<evidence type="ECO:0000313" key="8">
    <source>
        <dbReference type="Proteomes" id="UP000614601"/>
    </source>
</evidence>
<protein>
    <recommendedName>
        <fullName evidence="6">LIM zinc-binding domain-containing protein</fullName>
    </recommendedName>
</protein>
<keyword evidence="8" id="KW-1185">Reference proteome</keyword>
<dbReference type="OrthoDB" id="20689at2759"/>
<evidence type="ECO:0000256" key="1">
    <source>
        <dbReference type="ARBA" id="ARBA00022723"/>
    </source>
</evidence>
<gene>
    <name evidence="7" type="ORF">BOKJ2_LOCUS9100</name>
</gene>
<evidence type="ECO:0000259" key="6">
    <source>
        <dbReference type="PROSITE" id="PS50023"/>
    </source>
</evidence>
<keyword evidence="3 5" id="KW-0862">Zinc</keyword>
<accession>A0A811KY36</accession>
<keyword evidence="4 5" id="KW-0440">LIM domain</keyword>
<dbReference type="SUPFAM" id="SSF57716">
    <property type="entry name" value="Glucocorticoid receptor-like (DNA-binding domain)"/>
    <property type="match status" value="1"/>
</dbReference>
<comment type="caution">
    <text evidence="7">The sequence shown here is derived from an EMBL/GenBank/DDBJ whole genome shotgun (WGS) entry which is preliminary data.</text>
</comment>
<feature type="domain" description="LIM zinc-binding" evidence="6">
    <location>
        <begin position="90"/>
        <end position="151"/>
    </location>
</feature>
<evidence type="ECO:0000256" key="4">
    <source>
        <dbReference type="ARBA" id="ARBA00023038"/>
    </source>
</evidence>
<evidence type="ECO:0000313" key="7">
    <source>
        <dbReference type="EMBL" id="CAD5220750.1"/>
    </source>
</evidence>
<dbReference type="CDD" id="cd08368">
    <property type="entry name" value="LIM"/>
    <property type="match status" value="2"/>
</dbReference>
<name>A0A811KY36_9BILA</name>
<dbReference type="Proteomes" id="UP000783686">
    <property type="component" value="Unassembled WGS sequence"/>
</dbReference>
<dbReference type="PANTHER" id="PTHR24205:SF16">
    <property type="entry name" value="GH01042P-RELATED"/>
    <property type="match status" value="1"/>
</dbReference>
<dbReference type="PROSITE" id="PS50023">
    <property type="entry name" value="LIM_DOMAIN_2"/>
    <property type="match status" value="1"/>
</dbReference>
<keyword evidence="1 5" id="KW-0479">Metal-binding</keyword>
<reference evidence="7" key="1">
    <citation type="submission" date="2020-09" db="EMBL/GenBank/DDBJ databases">
        <authorList>
            <person name="Kikuchi T."/>
        </authorList>
    </citation>
    <scope>NUCLEOTIDE SEQUENCE</scope>
    <source>
        <strain evidence="7">SH1</strain>
    </source>
</reference>
<proteinExistence type="predicted"/>
<evidence type="ECO:0000256" key="2">
    <source>
        <dbReference type="ARBA" id="ARBA00022737"/>
    </source>
</evidence>
<dbReference type="Proteomes" id="UP000614601">
    <property type="component" value="Unassembled WGS sequence"/>
</dbReference>
<dbReference type="SMART" id="SM00132">
    <property type="entry name" value="LIM"/>
    <property type="match status" value="2"/>
</dbReference>
<dbReference type="EMBL" id="CAJFDH010000004">
    <property type="protein sequence ID" value="CAD5220750.1"/>
    <property type="molecule type" value="Genomic_DNA"/>
</dbReference>
<dbReference type="AlphaFoldDB" id="A0A811KY36"/>
<dbReference type="Gene3D" id="2.10.110.10">
    <property type="entry name" value="Cysteine Rich Protein"/>
    <property type="match status" value="2"/>
</dbReference>
<dbReference type="PROSITE" id="PS00478">
    <property type="entry name" value="LIM_DOMAIN_1"/>
    <property type="match status" value="2"/>
</dbReference>
<dbReference type="GO" id="GO:0046872">
    <property type="term" value="F:metal ion binding"/>
    <property type="evidence" value="ECO:0007669"/>
    <property type="project" value="UniProtKB-KW"/>
</dbReference>
<keyword evidence="2" id="KW-0677">Repeat</keyword>